<dbReference type="NCBIfam" id="TIGR03696">
    <property type="entry name" value="Rhs_assc_core"/>
    <property type="match status" value="1"/>
</dbReference>
<reference evidence="6 7" key="1">
    <citation type="submission" date="2016-12" db="EMBL/GenBank/DDBJ databases">
        <title>Genome sequencing of Methylocaldum marinum.</title>
        <authorList>
            <person name="Takeuchi M."/>
            <person name="Kamagata Y."/>
            <person name="Hiraoka S."/>
            <person name="Oshima K."/>
            <person name="Hattori M."/>
            <person name="Iwasaki W."/>
        </authorList>
    </citation>
    <scope>NUCLEOTIDE SEQUENCE [LARGE SCALE GENOMIC DNA]</scope>
    <source>
        <strain evidence="6 7">S8</strain>
    </source>
</reference>
<feature type="region of interest" description="Disordered" evidence="1">
    <location>
        <begin position="1385"/>
        <end position="1448"/>
    </location>
</feature>
<dbReference type="RefSeq" id="WP_119628120.1">
    <property type="nucleotide sequence ID" value="NZ_AP017928.1"/>
</dbReference>
<dbReference type="Pfam" id="PF03527">
    <property type="entry name" value="RHS"/>
    <property type="match status" value="1"/>
</dbReference>
<keyword evidence="2" id="KW-0812">Transmembrane</keyword>
<feature type="domain" description="RHS protein conserved region" evidence="3">
    <location>
        <begin position="1200"/>
        <end position="1228"/>
    </location>
</feature>
<keyword evidence="7" id="KW-1185">Reference proteome</keyword>
<gene>
    <name evidence="6" type="ORF">sS8_0331</name>
</gene>
<dbReference type="OrthoDB" id="5570486at2"/>
<dbReference type="InterPro" id="IPR008727">
    <property type="entry name" value="PAAR_motif"/>
</dbReference>
<dbReference type="Pfam" id="PF05488">
    <property type="entry name" value="PAAR_motif"/>
    <property type="match status" value="1"/>
</dbReference>
<dbReference type="CDD" id="cd14742">
    <property type="entry name" value="PAAR_RHS"/>
    <property type="match status" value="1"/>
</dbReference>
<dbReference type="Pfam" id="PF20148">
    <property type="entry name" value="DUF6531"/>
    <property type="match status" value="1"/>
</dbReference>
<dbReference type="NCBIfam" id="TIGR01643">
    <property type="entry name" value="YD_repeat_2x"/>
    <property type="match status" value="7"/>
</dbReference>
<dbReference type="EMBL" id="AP017928">
    <property type="protein sequence ID" value="BBA32299.1"/>
    <property type="molecule type" value="Genomic_DNA"/>
</dbReference>
<dbReference type="Pfam" id="PF25799">
    <property type="entry name" value="prePAAR_I"/>
    <property type="match status" value="1"/>
</dbReference>
<evidence type="ECO:0000259" key="4">
    <source>
        <dbReference type="Pfam" id="PF20148"/>
    </source>
</evidence>
<feature type="transmembrane region" description="Helical" evidence="2">
    <location>
        <begin position="43"/>
        <end position="63"/>
    </location>
</feature>
<feature type="transmembrane region" description="Helical" evidence="2">
    <location>
        <begin position="16"/>
        <end position="36"/>
    </location>
</feature>
<sequence>MYEAARLGDGVEHTSALAGFLIGALLGVALIATVAFATFTCGFGAVLLAGLAAGIGASAILSASEAIGRAMSSRAGAVTRGSPNVFINGRAAAFVQRSTVSCGRDSPQQVMAEGSGNVYINGLPAVRRGDSTTCDGKVAEHSNNVRIGGGRVQYLPIAREVPDWLRTAVDWTFALAGLVGGLAGMIRPAGGASVRALAPCAAKYVAGFVAGEAAGRYLLGPAVDRVVGGLIGHPVQIAGGQKLLLAHDETDFALIAPLPLTAARFYSSALDDGSALGRGWRLPWEISLAVGEDSVTYTDAQGRAIVFPRVPRGEKLFAPVEQLFLGHLRDGRWVISDLAERHYAFSPAPPGSPTTHQLTRIEDNRANAIVLERDATGVPVALTDTVGHRLALHYATLGDQGLRRLIAIERLAGGPVATLVRYAYDAQGRLIAVRDALDRVTRRFAWGDTGAEAGLMIAHRNALGLTGRYRWETIDGQPRVVEHTTGDGEHYRFRYDVAARRATAADLGDPENPLEAHWTWDEHRQITAYHDCDGRRYAMAYDAGGHLVRLDLPGDPESPRTVRFEYDALGRLVAETDPEGLRTERTFAPDSLRLQSETGPDGSTWQAVYEPHCGVLLRTIDALGHQTEYTWEHLRGPSVITDPQGHTVRLAWDARGQLLARTDCSGKTRRYAYDDAGRLVAETDALGRTTGYTLDALGQVLAVTHPDGRREGFVWDALGQLIRHTDTAGHTQTWQRDARGRVLAQTDAEGRTLHARYNTRQQLDELRRGDSGYRFRYDPVGRLVAEQRPDGVEIHLRYTAAGTLARRDERGSGPEPPVRSRRYAYDRNGRLTARHDGTATTRYTWTPGGQLESARRIPTDKGRALGLTEDSVRFTYDALGRLLTETGAAGELTRDWDSLSNLRRLTLPHGQTLGYLRYGSGHVHGLTFEGAEIVQFERDDLHREVLRRQGALTTRRGYDARGRLSWQGVTVGDPRRTDTLDPEALIGRRYAYTDAGELDRIHDRRHGESRYHYDRAGRLTRAGTLSPTLGYGQERFAWDAADNLVQPGDPPVPGNRLGTWRGRRGETLRYAYDPFGRLTAKHTPAGVQRYTWDDQDQLVAVEDGRGITRFAYDPLGRRTAKWHEPKTPGRYIGDAHTPGKTRFVWDGLRLRQALTEDAHGIRIRTWLYDPAGGGYTPIAAIDQGLGPDGGIGPALIYSVHTDPLGTPRELTDAEGRIAWSARYSAWGERLGPVLSEADRHTPFATDCPLRYPGQYADDETGLHYNTFRYYDPEIGRFISPDPIGLEGGFNLYQYAPNPVSWIDPWGWSCTYDGKAYRWRDSGTGRFVKRPDDPSELMRQGQIRYADVQEWARQGGLNNNWTPSPVPGKFGTGGYKYQASSGGHNYSVHGHGANPNAPPGSNAAMGPTTSITRQPIAGGAKQNYRTDGTWGSFASDPNGAHIPLSGSPY</sequence>
<dbReference type="KEGG" id="mmai:sS8_0331"/>
<dbReference type="SUPFAM" id="SSF69304">
    <property type="entry name" value="Tricorn protease N-terminal domain"/>
    <property type="match status" value="1"/>
</dbReference>
<dbReference type="InterPro" id="IPR057925">
    <property type="entry name" value="prePAAR_DddA"/>
</dbReference>
<feature type="domain" description="Double-stranded DNA deaminase toxin A prePAAR motif" evidence="5">
    <location>
        <begin position="1"/>
        <end position="58"/>
    </location>
</feature>
<evidence type="ECO:0000259" key="3">
    <source>
        <dbReference type="Pfam" id="PF03527"/>
    </source>
</evidence>
<evidence type="ECO:0000256" key="2">
    <source>
        <dbReference type="SAM" id="Phobius"/>
    </source>
</evidence>
<evidence type="ECO:0000256" key="1">
    <source>
        <dbReference type="SAM" id="MobiDB-lite"/>
    </source>
</evidence>
<feature type="compositionally biased region" description="Low complexity" evidence="1">
    <location>
        <begin position="1389"/>
        <end position="1406"/>
    </location>
</feature>
<protein>
    <submittedName>
        <fullName evidence="6">Uncharacterized protein</fullName>
    </submittedName>
</protein>
<evidence type="ECO:0000259" key="5">
    <source>
        <dbReference type="Pfam" id="PF25799"/>
    </source>
</evidence>
<proteinExistence type="predicted"/>
<feature type="domain" description="DUF6531" evidence="4">
    <location>
        <begin position="232"/>
        <end position="307"/>
    </location>
</feature>
<dbReference type="InterPro" id="IPR045351">
    <property type="entry name" value="DUF6531"/>
</dbReference>
<keyword evidence="2" id="KW-0472">Membrane</keyword>
<dbReference type="InterPro" id="IPR022385">
    <property type="entry name" value="Rhs_assc_core"/>
</dbReference>
<keyword evidence="2" id="KW-1133">Transmembrane helix</keyword>
<name>A0A286P3S7_9GAMM</name>
<dbReference type="Proteomes" id="UP000266313">
    <property type="component" value="Chromosome"/>
</dbReference>
<dbReference type="PANTHER" id="PTHR32305">
    <property type="match status" value="1"/>
</dbReference>
<organism evidence="6 7">
    <name type="scientific">Methylocaldum marinum</name>
    <dbReference type="NCBI Taxonomy" id="1432792"/>
    <lineage>
        <taxon>Bacteria</taxon>
        <taxon>Pseudomonadati</taxon>
        <taxon>Pseudomonadota</taxon>
        <taxon>Gammaproteobacteria</taxon>
        <taxon>Methylococcales</taxon>
        <taxon>Methylococcaceae</taxon>
        <taxon>Methylocaldum</taxon>
    </lineage>
</organism>
<dbReference type="Gene3D" id="2.60.200.60">
    <property type="match status" value="1"/>
</dbReference>
<evidence type="ECO:0000313" key="6">
    <source>
        <dbReference type="EMBL" id="BBA32299.1"/>
    </source>
</evidence>
<dbReference type="Gene3D" id="2.180.10.10">
    <property type="entry name" value="RHS repeat-associated core"/>
    <property type="match status" value="4"/>
</dbReference>
<dbReference type="PANTHER" id="PTHR32305:SF15">
    <property type="entry name" value="PROTEIN RHSA-RELATED"/>
    <property type="match status" value="1"/>
</dbReference>
<dbReference type="InterPro" id="IPR031325">
    <property type="entry name" value="RHS_repeat"/>
</dbReference>
<evidence type="ECO:0000313" key="7">
    <source>
        <dbReference type="Proteomes" id="UP000266313"/>
    </source>
</evidence>
<dbReference type="InterPro" id="IPR006530">
    <property type="entry name" value="YD"/>
</dbReference>
<dbReference type="Pfam" id="PF05593">
    <property type="entry name" value="RHS_repeat"/>
    <property type="match status" value="5"/>
</dbReference>
<dbReference type="InterPro" id="IPR001826">
    <property type="entry name" value="RHS"/>
</dbReference>
<dbReference type="InterPro" id="IPR050708">
    <property type="entry name" value="T6SS_VgrG/RHS"/>
</dbReference>
<accession>A0A286P3S7</accession>